<proteinExistence type="predicted"/>
<dbReference type="KEGG" id="ctes:O987_15695"/>
<dbReference type="HOGENOM" id="CLU_2615929_0_0_4"/>
<gene>
    <name evidence="2" type="ORF">O987_15695</name>
</gene>
<sequence length="89" mass="9574">MQAARPTLPSVPITSAAFQYSNSASTNIADTFAKARARMAAEQAAATSKPRHRSRHGSALMTVNRVRAGTTNHLNLQLFEEQPSCASVF</sequence>
<protein>
    <submittedName>
        <fullName evidence="2">Uncharacterized protein</fullName>
    </submittedName>
</protein>
<dbReference type="Proteomes" id="UP000028782">
    <property type="component" value="Chromosome"/>
</dbReference>
<feature type="region of interest" description="Disordered" evidence="1">
    <location>
        <begin position="41"/>
        <end position="60"/>
    </location>
</feature>
<dbReference type="RefSeq" id="WP_043373223.1">
    <property type="nucleotide sequence ID" value="NZ_CP006704.1"/>
</dbReference>
<dbReference type="AlphaFoldDB" id="A0A076PK46"/>
<organism evidence="2 3">
    <name type="scientific">Comamonas testosteroni TK102</name>
    <dbReference type="NCBI Taxonomy" id="1392005"/>
    <lineage>
        <taxon>Bacteria</taxon>
        <taxon>Pseudomonadati</taxon>
        <taxon>Pseudomonadota</taxon>
        <taxon>Betaproteobacteria</taxon>
        <taxon>Burkholderiales</taxon>
        <taxon>Comamonadaceae</taxon>
        <taxon>Comamonas</taxon>
    </lineage>
</organism>
<dbReference type="EMBL" id="CP006704">
    <property type="protein sequence ID" value="AIJ47254.1"/>
    <property type="molecule type" value="Genomic_DNA"/>
</dbReference>
<reference evidence="2 3" key="1">
    <citation type="journal article" date="2014" name="Genome Announc.">
        <title>Complete Genome Sequence of Polychlorinated Biphenyl Degrader Comamonas testosteroni TK102 (NBRC 109938).</title>
        <authorList>
            <person name="Fukuda K."/>
            <person name="Hosoyama A."/>
            <person name="Tsuchikane K."/>
            <person name="Ohji S."/>
            <person name="Yamazoe A."/>
            <person name="Fujita N."/>
            <person name="Shintani M."/>
            <person name="Kimbara K."/>
        </authorList>
    </citation>
    <scope>NUCLEOTIDE SEQUENCE [LARGE SCALE GENOMIC DNA]</scope>
    <source>
        <strain evidence="2">TK102</strain>
    </source>
</reference>
<accession>A0A076PK46</accession>
<evidence type="ECO:0000313" key="3">
    <source>
        <dbReference type="Proteomes" id="UP000028782"/>
    </source>
</evidence>
<evidence type="ECO:0000256" key="1">
    <source>
        <dbReference type="SAM" id="MobiDB-lite"/>
    </source>
</evidence>
<evidence type="ECO:0000313" key="2">
    <source>
        <dbReference type="EMBL" id="AIJ47254.1"/>
    </source>
</evidence>
<name>A0A076PK46_COMTE</name>